<dbReference type="EMBL" id="JAENHL010000004">
    <property type="protein sequence ID" value="MBK1865502.1"/>
    <property type="molecule type" value="Genomic_DNA"/>
</dbReference>
<accession>A0ACC5QYR5</accession>
<protein>
    <submittedName>
        <fullName evidence="1">Pyridoxamine 5'-phosphate oxidase family protein</fullName>
    </submittedName>
</protein>
<name>A0ACC5QYR5_9HYPH</name>
<evidence type="ECO:0000313" key="2">
    <source>
        <dbReference type="Proteomes" id="UP000616151"/>
    </source>
</evidence>
<proteinExistence type="predicted"/>
<sequence>MLSPEALDFVRTSPFLFIASRAGGDRIDVSPRGDLPWVLAVVSPDTLILPDRPGNNRLDTVGNMLAEPKVCLAVLNPGEDRFLRIRATSAISVAPEDLAPFDIRGQAPLSVARLTITCADFIATDAFRNAQFWSPAATNLMPLDLFAMIKDQLVYHADRGVAPEPQQPSAQTILEGSGLSNAYKPPSHYVRRKAFATFDPHTSAFLAATRFAVLAYCRDDDELDITLLGGETGFAGQCDERHLLACADASPRGAVGGLFVRPGMPESLRLNGFVGEPEDRQIRIETREMFLHCSNSFVRSRIWRPRLAWNGKRDFVCRERHDEAQGVVSFLLAPADDAPLESFQAGQYVTVSGPEVKGRALERCYSLSSAPTGDIFRITVKRHGRGAVSRWLHDEVKPGALLLLGAPRGRFRLDDQSSRPVALISVGVGVTPMMSMLLHLKSTAPDRPVWFFHGVRDGRTHPLRNELRALAHPRLHTHIAYSQPRLQDRPGHDYDQHGRIDIATLEKRLDLPGTDFYLCGPNDFMMTLKRQLIARGVPDNQIKLEIFGASGGTGAHRSDAPPTTVTLARTGTKLAWTPADGPLLDLILSKGIDTPHVCRQGDCQSCAQRLISGDVAYPPDIDVEPAQGYVLLCQATPLGDVSIEL</sequence>
<keyword evidence="2" id="KW-1185">Reference proteome</keyword>
<gene>
    <name evidence="1" type="ORF">JHL16_04000</name>
</gene>
<reference evidence="1" key="1">
    <citation type="submission" date="2021-01" db="EMBL/GenBank/DDBJ databases">
        <authorList>
            <person name="Sun Q."/>
        </authorList>
    </citation>
    <scope>NUCLEOTIDE SEQUENCE</scope>
    <source>
        <strain evidence="1">YIM B02566</strain>
    </source>
</reference>
<comment type="caution">
    <text evidence="1">The sequence shown here is derived from an EMBL/GenBank/DDBJ whole genome shotgun (WGS) entry which is preliminary data.</text>
</comment>
<dbReference type="Proteomes" id="UP000616151">
    <property type="component" value="Unassembled WGS sequence"/>
</dbReference>
<organism evidence="1 2">
    <name type="scientific">Taklimakanibacter albus</name>
    <dbReference type="NCBI Taxonomy" id="2800327"/>
    <lineage>
        <taxon>Bacteria</taxon>
        <taxon>Pseudomonadati</taxon>
        <taxon>Pseudomonadota</taxon>
        <taxon>Alphaproteobacteria</taxon>
        <taxon>Hyphomicrobiales</taxon>
        <taxon>Aestuariivirgaceae</taxon>
        <taxon>Taklimakanibacter</taxon>
    </lineage>
</organism>
<evidence type="ECO:0000313" key="1">
    <source>
        <dbReference type="EMBL" id="MBK1865502.1"/>
    </source>
</evidence>